<dbReference type="Pfam" id="PF00436">
    <property type="entry name" value="SSB"/>
    <property type="match status" value="1"/>
</dbReference>
<protein>
    <submittedName>
        <fullName evidence="4">Single-strand DNA-binding protein</fullName>
    </submittedName>
</protein>
<proteinExistence type="predicted"/>
<name>A0A495XAN1_9PSEU</name>
<dbReference type="Gene3D" id="2.40.50.140">
    <property type="entry name" value="Nucleic acid-binding proteins"/>
    <property type="match status" value="1"/>
</dbReference>
<evidence type="ECO:0000313" key="5">
    <source>
        <dbReference type="Proteomes" id="UP000272729"/>
    </source>
</evidence>
<keyword evidence="1 2" id="KW-0238">DNA-binding</keyword>
<evidence type="ECO:0000256" key="2">
    <source>
        <dbReference type="PROSITE-ProRule" id="PRU00252"/>
    </source>
</evidence>
<feature type="compositionally biased region" description="Pro residues" evidence="3">
    <location>
        <begin position="161"/>
        <end position="172"/>
    </location>
</feature>
<feature type="compositionally biased region" description="Low complexity" evidence="3">
    <location>
        <begin position="141"/>
        <end position="160"/>
    </location>
</feature>
<dbReference type="Proteomes" id="UP000272729">
    <property type="component" value="Unassembled WGS sequence"/>
</dbReference>
<sequence length="245" mass="25853">MAYNETRVTITGVVASEVTRTVVGTGYSRANFRMLTRERWWDVDREAWIEGGHMFLSVTCWRNLADNVKASLANRDPVFVAGKLTIKELPDSGKYRQFIDIEAYAVGPDLTSCRVAITRPPDTSPPPPAGHKPAPNPPKPAATTPDPAATTPDPAATAPDPAAPDPAAPGPAEPAATTPDPPKPAIAAPRKEGETAPTRRKPRATPTPPAASSPTPSAAPTRPAALTPPTRDLGLELGEVDKVPF</sequence>
<evidence type="ECO:0000256" key="1">
    <source>
        <dbReference type="ARBA" id="ARBA00023125"/>
    </source>
</evidence>
<accession>A0A495XAN1</accession>
<dbReference type="SUPFAM" id="SSF50249">
    <property type="entry name" value="Nucleic acid-binding proteins"/>
    <property type="match status" value="1"/>
</dbReference>
<dbReference type="InterPro" id="IPR000424">
    <property type="entry name" value="Primosome_PriB/ssb"/>
</dbReference>
<evidence type="ECO:0000256" key="3">
    <source>
        <dbReference type="SAM" id="MobiDB-lite"/>
    </source>
</evidence>
<dbReference type="CDD" id="cd04496">
    <property type="entry name" value="SSB_OBF"/>
    <property type="match status" value="1"/>
</dbReference>
<evidence type="ECO:0000313" key="4">
    <source>
        <dbReference type="EMBL" id="RKT70155.1"/>
    </source>
</evidence>
<comment type="caution">
    <text evidence="4">The sequence shown here is derived from an EMBL/GenBank/DDBJ whole genome shotgun (WGS) entry which is preliminary data.</text>
</comment>
<feature type="compositionally biased region" description="Pro residues" evidence="3">
    <location>
        <begin position="122"/>
        <end position="140"/>
    </location>
</feature>
<dbReference type="RefSeq" id="WP_170199453.1">
    <property type="nucleotide sequence ID" value="NZ_JBIUBA010000022.1"/>
</dbReference>
<dbReference type="InterPro" id="IPR012340">
    <property type="entry name" value="NA-bd_OB-fold"/>
</dbReference>
<organism evidence="4 5">
    <name type="scientific">Saccharothrix variisporea</name>
    <dbReference type="NCBI Taxonomy" id="543527"/>
    <lineage>
        <taxon>Bacteria</taxon>
        <taxon>Bacillati</taxon>
        <taxon>Actinomycetota</taxon>
        <taxon>Actinomycetes</taxon>
        <taxon>Pseudonocardiales</taxon>
        <taxon>Pseudonocardiaceae</taxon>
        <taxon>Saccharothrix</taxon>
    </lineage>
</organism>
<feature type="compositionally biased region" description="Low complexity" evidence="3">
    <location>
        <begin position="212"/>
        <end position="231"/>
    </location>
</feature>
<gene>
    <name evidence="4" type="ORF">DFJ66_3399</name>
</gene>
<keyword evidence="5" id="KW-1185">Reference proteome</keyword>
<reference evidence="4 5" key="1">
    <citation type="submission" date="2018-10" db="EMBL/GenBank/DDBJ databases">
        <title>Sequencing the genomes of 1000 actinobacteria strains.</title>
        <authorList>
            <person name="Klenk H.-P."/>
        </authorList>
    </citation>
    <scope>NUCLEOTIDE SEQUENCE [LARGE SCALE GENOMIC DNA]</scope>
    <source>
        <strain evidence="4 5">DSM 43911</strain>
    </source>
</reference>
<dbReference type="AlphaFoldDB" id="A0A495XAN1"/>
<feature type="region of interest" description="Disordered" evidence="3">
    <location>
        <begin position="115"/>
        <end position="245"/>
    </location>
</feature>
<dbReference type="GO" id="GO:0003697">
    <property type="term" value="F:single-stranded DNA binding"/>
    <property type="evidence" value="ECO:0007669"/>
    <property type="project" value="InterPro"/>
</dbReference>
<dbReference type="EMBL" id="RBXR01000001">
    <property type="protein sequence ID" value="RKT70155.1"/>
    <property type="molecule type" value="Genomic_DNA"/>
</dbReference>
<dbReference type="PROSITE" id="PS50935">
    <property type="entry name" value="SSB"/>
    <property type="match status" value="1"/>
</dbReference>